<evidence type="ECO:0000313" key="6">
    <source>
        <dbReference type="Proteomes" id="UP000028524"/>
    </source>
</evidence>
<protein>
    <recommendedName>
        <fullName evidence="4">Zn(2)-C6 fungal-type domain-containing protein</fullName>
    </recommendedName>
</protein>
<dbReference type="SUPFAM" id="SSF57701">
    <property type="entry name" value="Zn2/Cys6 DNA-binding domain"/>
    <property type="match status" value="1"/>
</dbReference>
<feature type="region of interest" description="Disordered" evidence="3">
    <location>
        <begin position="91"/>
        <end position="148"/>
    </location>
</feature>
<feature type="compositionally biased region" description="Low complexity" evidence="3">
    <location>
        <begin position="138"/>
        <end position="148"/>
    </location>
</feature>
<dbReference type="SMART" id="SM00066">
    <property type="entry name" value="GAL4"/>
    <property type="match status" value="1"/>
</dbReference>
<dbReference type="OMA" id="RSQSGCY"/>
<keyword evidence="6" id="KW-1185">Reference proteome</keyword>
<evidence type="ECO:0000313" key="5">
    <source>
        <dbReference type="EMBL" id="KFA64484.1"/>
    </source>
</evidence>
<sequence length="626" mass="70097">MFRGLIGGKVRSNNGCYTCRLRRKKCDETRPACDACRALEITCHFGEQKPDWMDNGPRQREMADRIKAQVKKQATVRRDRRYLDMLEAGTKNVNLNGGGGGGGGDEKSSASRRQDVAPSASASGASDTEPQSSNEHGSTPASSSISANSPAEIPWHNQLFLRQAETDKGPDLDVHFVMIYLDYVFPHLFPFYRPPVLVGGRGWILETIQSNKVVHHTAISLASYFFSVIMANDEEEHRECTARIVNKLQIQLEMGLRELQRDVQRFNSGKISLREGLVVLHSITQMLTFEVATSNRDNWKMHLDGAIALFMQIIPRPEHWTEALSSFYREQWPPGIDDDLRRPWSTSQAALRFFTANLFFVDVMASVTLGSAPRLYRYQASIIPGCHDEDDDGNVPYTFHSAGPLAMEEFTGLNNWIVQMIGDVASLHSWKKVQLRAGSLSVHELISRGKILEDAIKGALGFAEQTMQAMDMAGLCVNHPTIVTDPTSELRRTSAKNRSPGVIFHNLVWLQATLTYLQTVIHGWQPSCAELQASVAKTKSYLLALPTASCLNTMAWPFCITGCLAPPEDEDEYRCMMARLGPLQVFGTMKGARDVMEKMWSIRDQVDESWDMSQCLNVLGYKVLLI</sequence>
<dbReference type="OrthoDB" id="5213892at2759"/>
<dbReference type="GO" id="GO:0008270">
    <property type="term" value="F:zinc ion binding"/>
    <property type="evidence" value="ECO:0007669"/>
    <property type="project" value="InterPro"/>
</dbReference>
<dbReference type="Pfam" id="PF00172">
    <property type="entry name" value="Zn_clus"/>
    <property type="match status" value="1"/>
</dbReference>
<evidence type="ECO:0000256" key="3">
    <source>
        <dbReference type="SAM" id="MobiDB-lite"/>
    </source>
</evidence>
<dbReference type="Proteomes" id="UP000028524">
    <property type="component" value="Unassembled WGS sequence"/>
</dbReference>
<dbReference type="EMBL" id="KL660686">
    <property type="protein sequence ID" value="KFA64484.1"/>
    <property type="molecule type" value="Genomic_DNA"/>
</dbReference>
<dbReference type="CDD" id="cd00067">
    <property type="entry name" value="GAL4"/>
    <property type="match status" value="1"/>
</dbReference>
<dbReference type="AlphaFoldDB" id="A0A084QKJ9"/>
<dbReference type="PANTHER" id="PTHR37534">
    <property type="entry name" value="TRANSCRIPTIONAL ACTIVATOR PROTEIN UGA3"/>
    <property type="match status" value="1"/>
</dbReference>
<dbReference type="PROSITE" id="PS50048">
    <property type="entry name" value="ZN2_CY6_FUNGAL_2"/>
    <property type="match status" value="1"/>
</dbReference>
<keyword evidence="2" id="KW-0539">Nucleus</keyword>
<name>A0A084QKJ9_STAC4</name>
<organism evidence="5 6">
    <name type="scientific">Stachybotrys chlorohalonatus (strain IBT 40285)</name>
    <dbReference type="NCBI Taxonomy" id="1283841"/>
    <lineage>
        <taxon>Eukaryota</taxon>
        <taxon>Fungi</taxon>
        <taxon>Dikarya</taxon>
        <taxon>Ascomycota</taxon>
        <taxon>Pezizomycotina</taxon>
        <taxon>Sordariomycetes</taxon>
        <taxon>Hypocreomycetidae</taxon>
        <taxon>Hypocreales</taxon>
        <taxon>Stachybotryaceae</taxon>
        <taxon>Stachybotrys</taxon>
    </lineage>
</organism>
<dbReference type="PROSITE" id="PS00463">
    <property type="entry name" value="ZN2_CY6_FUNGAL_1"/>
    <property type="match status" value="1"/>
</dbReference>
<dbReference type="InterPro" id="IPR001138">
    <property type="entry name" value="Zn2Cys6_DnaBD"/>
</dbReference>
<feature type="compositionally biased region" description="Basic and acidic residues" evidence="3">
    <location>
        <begin position="104"/>
        <end position="115"/>
    </location>
</feature>
<dbReference type="HOGENOM" id="CLU_019313_1_0_1"/>
<gene>
    <name evidence="5" type="ORF">S40285_01071</name>
</gene>
<reference evidence="5 6" key="1">
    <citation type="journal article" date="2014" name="BMC Genomics">
        <title>Comparative genome sequencing reveals chemotype-specific gene clusters in the toxigenic black mold Stachybotrys.</title>
        <authorList>
            <person name="Semeiks J."/>
            <person name="Borek D."/>
            <person name="Otwinowski Z."/>
            <person name="Grishin N.V."/>
        </authorList>
    </citation>
    <scope>NUCLEOTIDE SEQUENCE [LARGE SCALE GENOMIC DNA]</scope>
    <source>
        <strain evidence="5 6">IBT 40285</strain>
    </source>
</reference>
<dbReference type="InParanoid" id="A0A084QKJ9"/>
<dbReference type="InterPro" id="IPR021858">
    <property type="entry name" value="Fun_TF"/>
</dbReference>
<evidence type="ECO:0000259" key="4">
    <source>
        <dbReference type="PROSITE" id="PS50048"/>
    </source>
</evidence>
<dbReference type="PANTHER" id="PTHR37534:SF20">
    <property type="entry name" value="PRO1A C6 ZINK-FINGER PROTEIN"/>
    <property type="match status" value="1"/>
</dbReference>
<dbReference type="STRING" id="1283841.A0A084QKJ9"/>
<evidence type="ECO:0000256" key="2">
    <source>
        <dbReference type="ARBA" id="ARBA00023242"/>
    </source>
</evidence>
<evidence type="ECO:0000256" key="1">
    <source>
        <dbReference type="ARBA" id="ARBA00004123"/>
    </source>
</evidence>
<feature type="compositionally biased region" description="Polar residues" evidence="3">
    <location>
        <begin position="120"/>
        <end position="137"/>
    </location>
</feature>
<dbReference type="GO" id="GO:0000981">
    <property type="term" value="F:DNA-binding transcription factor activity, RNA polymerase II-specific"/>
    <property type="evidence" value="ECO:0007669"/>
    <property type="project" value="InterPro"/>
</dbReference>
<feature type="domain" description="Zn(2)-C6 fungal-type" evidence="4">
    <location>
        <begin position="15"/>
        <end position="45"/>
    </location>
</feature>
<proteinExistence type="predicted"/>
<dbReference type="InterPro" id="IPR036864">
    <property type="entry name" value="Zn2-C6_fun-type_DNA-bd_sf"/>
</dbReference>
<accession>A0A084QKJ9</accession>
<dbReference type="Pfam" id="PF11951">
    <property type="entry name" value="Fungal_trans_2"/>
    <property type="match status" value="1"/>
</dbReference>
<comment type="subcellular location">
    <subcellularLocation>
        <location evidence="1">Nucleus</location>
    </subcellularLocation>
</comment>
<dbReference type="GO" id="GO:0005634">
    <property type="term" value="C:nucleus"/>
    <property type="evidence" value="ECO:0007669"/>
    <property type="project" value="UniProtKB-SubCell"/>
</dbReference>
<dbReference type="Gene3D" id="4.10.240.10">
    <property type="entry name" value="Zn(2)-C6 fungal-type DNA-binding domain"/>
    <property type="match status" value="1"/>
</dbReference>